<proteinExistence type="predicted"/>
<organism evidence="1 2">
    <name type="scientific">Lachancea nothofagi CBS 11611</name>
    <dbReference type="NCBI Taxonomy" id="1266666"/>
    <lineage>
        <taxon>Eukaryota</taxon>
        <taxon>Fungi</taxon>
        <taxon>Dikarya</taxon>
        <taxon>Ascomycota</taxon>
        <taxon>Saccharomycotina</taxon>
        <taxon>Saccharomycetes</taxon>
        <taxon>Saccharomycetales</taxon>
        <taxon>Saccharomycetaceae</taxon>
        <taxon>Lachancea</taxon>
    </lineage>
</organism>
<evidence type="ECO:0000313" key="2">
    <source>
        <dbReference type="Proteomes" id="UP000189911"/>
    </source>
</evidence>
<dbReference type="OrthoDB" id="10495889at2759"/>
<dbReference type="EMBL" id="LT598450">
    <property type="protein sequence ID" value="SCU80867.1"/>
    <property type="molecule type" value="Genomic_DNA"/>
</dbReference>
<protein>
    <submittedName>
        <fullName evidence="1">LANO_0B01376g1_1</fullName>
    </submittedName>
</protein>
<name>A0A1G4IVR2_9SACH</name>
<reference evidence="2" key="1">
    <citation type="submission" date="2016-03" db="EMBL/GenBank/DDBJ databases">
        <authorList>
            <person name="Devillers Hugo."/>
        </authorList>
    </citation>
    <scope>NUCLEOTIDE SEQUENCE [LARGE SCALE GENOMIC DNA]</scope>
</reference>
<dbReference type="Proteomes" id="UP000189911">
    <property type="component" value="Chromosome B"/>
</dbReference>
<sequence length="68" mass="7811">MLVVLPGSYEWQRSSPHTPITKQARVEVETRPPTRKLEQFPGVFDQSPRSAVVLSIAVDYFWTKLILL</sequence>
<evidence type="ECO:0000313" key="1">
    <source>
        <dbReference type="EMBL" id="SCU80867.1"/>
    </source>
</evidence>
<keyword evidence="2" id="KW-1185">Reference proteome</keyword>
<dbReference type="AlphaFoldDB" id="A0A1G4IVR2"/>
<accession>A0A1G4IVR2</accession>
<gene>
    <name evidence="1" type="ORF">LANO_0B01376G</name>
</gene>